<reference evidence="2 3" key="1">
    <citation type="submission" date="2019-09" db="EMBL/GenBank/DDBJ databases">
        <title>Serinicoccus pratensis sp. nov., isolated from meadow soil.</title>
        <authorList>
            <person name="Zhang W."/>
        </authorList>
    </citation>
    <scope>NUCLEOTIDE SEQUENCE [LARGE SCALE GENOMIC DNA]</scope>
    <source>
        <strain evidence="2 3">W204</strain>
    </source>
</reference>
<protein>
    <submittedName>
        <fullName evidence="2">PASTA domain-containing protein</fullName>
    </submittedName>
</protein>
<name>A0A5J6V5G2_9MICO</name>
<evidence type="ECO:0000313" key="3">
    <source>
        <dbReference type="Proteomes" id="UP000326546"/>
    </source>
</evidence>
<evidence type="ECO:0000259" key="1">
    <source>
        <dbReference type="PROSITE" id="PS51178"/>
    </source>
</evidence>
<sequence>MLGRPGARGTVTLVISDGPELVTVPEVVGSQFRNAERELTELGLVVVREDTRGGFFGSVRSQSIEPGELVPVGTEIVLEVV</sequence>
<dbReference type="SUPFAM" id="SSF54184">
    <property type="entry name" value="Penicillin-binding protein 2x (pbp-2x), c-terminal domain"/>
    <property type="match status" value="1"/>
</dbReference>
<proteinExistence type="predicted"/>
<dbReference type="CDD" id="cd06577">
    <property type="entry name" value="PASTA_pknB"/>
    <property type="match status" value="1"/>
</dbReference>
<dbReference type="Proteomes" id="UP000326546">
    <property type="component" value="Chromosome"/>
</dbReference>
<organism evidence="2 3">
    <name type="scientific">Ornithinimicrobium pratense</name>
    <dbReference type="NCBI Taxonomy" id="2593973"/>
    <lineage>
        <taxon>Bacteria</taxon>
        <taxon>Bacillati</taxon>
        <taxon>Actinomycetota</taxon>
        <taxon>Actinomycetes</taxon>
        <taxon>Micrococcales</taxon>
        <taxon>Ornithinimicrobiaceae</taxon>
        <taxon>Ornithinimicrobium</taxon>
    </lineage>
</organism>
<accession>A0A5J6V5G2</accession>
<dbReference type="OrthoDB" id="9762169at2"/>
<evidence type="ECO:0000313" key="2">
    <source>
        <dbReference type="EMBL" id="QFG68253.1"/>
    </source>
</evidence>
<dbReference type="AlphaFoldDB" id="A0A5J6V5G2"/>
<dbReference type="InterPro" id="IPR005543">
    <property type="entry name" value="PASTA_dom"/>
</dbReference>
<gene>
    <name evidence="2" type="ORF">FY030_05555</name>
</gene>
<feature type="domain" description="PASTA" evidence="1">
    <location>
        <begin position="18"/>
        <end position="81"/>
    </location>
</feature>
<dbReference type="Pfam" id="PF03793">
    <property type="entry name" value="PASTA"/>
    <property type="match status" value="1"/>
</dbReference>
<dbReference type="PROSITE" id="PS51178">
    <property type="entry name" value="PASTA"/>
    <property type="match status" value="1"/>
</dbReference>
<dbReference type="Gene3D" id="3.30.10.20">
    <property type="match status" value="1"/>
</dbReference>
<keyword evidence="3" id="KW-1185">Reference proteome</keyword>
<dbReference type="KEGG" id="serw:FY030_05555"/>
<dbReference type="SMART" id="SM00740">
    <property type="entry name" value="PASTA"/>
    <property type="match status" value="1"/>
</dbReference>
<dbReference type="EMBL" id="CP044427">
    <property type="protein sequence ID" value="QFG68253.1"/>
    <property type="molecule type" value="Genomic_DNA"/>
</dbReference>